<dbReference type="AlphaFoldDB" id="A0A2S1LFV0"/>
<protein>
    <submittedName>
        <fullName evidence="1">Uncharacterized protein</fullName>
    </submittedName>
</protein>
<gene>
    <name evidence="1" type="ORF">FFWV33_14100</name>
</gene>
<evidence type="ECO:0000313" key="2">
    <source>
        <dbReference type="Proteomes" id="UP000244527"/>
    </source>
</evidence>
<sequence>MNKTVLDCFGKLTTSKIEFKIQEAIIISNKRFNNSAQKAKIRLLPAASRYIAFCCYQNQKSVINP</sequence>
<dbReference type="KEGG" id="ffa:FFWV33_14100"/>
<accession>A0A2S1LFV0</accession>
<name>A0A2S1LFV0_9FLAO</name>
<proteinExistence type="predicted"/>
<dbReference type="EMBL" id="CP020918">
    <property type="protein sequence ID" value="AWG22578.1"/>
    <property type="molecule type" value="Genomic_DNA"/>
</dbReference>
<dbReference type="Proteomes" id="UP000244527">
    <property type="component" value="Chromosome"/>
</dbReference>
<reference evidence="1 2" key="1">
    <citation type="submission" date="2017-04" db="EMBL/GenBank/DDBJ databases">
        <title>Compelte genome sequence of WV33.</title>
        <authorList>
            <person name="Lee P.C."/>
        </authorList>
    </citation>
    <scope>NUCLEOTIDE SEQUENCE [LARGE SCALE GENOMIC DNA]</scope>
    <source>
        <strain evidence="1 2">WV33</strain>
    </source>
</reference>
<keyword evidence="2" id="KW-1185">Reference proteome</keyword>
<evidence type="ECO:0000313" key="1">
    <source>
        <dbReference type="EMBL" id="AWG22578.1"/>
    </source>
</evidence>
<organism evidence="1 2">
    <name type="scientific">Flavobacterium faecale</name>
    <dbReference type="NCBI Taxonomy" id="1355330"/>
    <lineage>
        <taxon>Bacteria</taxon>
        <taxon>Pseudomonadati</taxon>
        <taxon>Bacteroidota</taxon>
        <taxon>Flavobacteriia</taxon>
        <taxon>Flavobacteriales</taxon>
        <taxon>Flavobacteriaceae</taxon>
        <taxon>Flavobacterium</taxon>
    </lineage>
</organism>